<keyword evidence="1" id="KW-0802">TPR repeat</keyword>
<name>A0A0A0I433_CLONO</name>
<dbReference type="RefSeq" id="WP_039256177.1">
    <property type="nucleotide sequence ID" value="NZ_JENJ01000072.1"/>
</dbReference>
<dbReference type="PANTHER" id="PTHR44366:SF1">
    <property type="entry name" value="UDP-N-ACETYLGLUCOSAMINE--PEPTIDE N-ACETYLGLUCOSAMINYLTRANSFERASE 110 KDA SUBUNIT"/>
    <property type="match status" value="1"/>
</dbReference>
<keyword evidence="2" id="KW-0472">Membrane</keyword>
<dbReference type="PROSITE" id="PS50293">
    <property type="entry name" value="TPR_REGION"/>
    <property type="match status" value="1"/>
</dbReference>
<dbReference type="OrthoDB" id="9805159at2"/>
<evidence type="ECO:0000256" key="2">
    <source>
        <dbReference type="SAM" id="Phobius"/>
    </source>
</evidence>
<dbReference type="GO" id="GO:0097363">
    <property type="term" value="F:protein O-acetylglucosaminyltransferase activity"/>
    <property type="evidence" value="ECO:0007669"/>
    <property type="project" value="TreeGrafter"/>
</dbReference>
<dbReference type="Pfam" id="PF13181">
    <property type="entry name" value="TPR_8"/>
    <property type="match status" value="1"/>
</dbReference>
<dbReference type="InterPro" id="IPR037919">
    <property type="entry name" value="OGT"/>
</dbReference>
<gene>
    <name evidence="3" type="ORF">Z968_11710</name>
</gene>
<evidence type="ECO:0000256" key="1">
    <source>
        <dbReference type="PROSITE-ProRule" id="PRU00339"/>
    </source>
</evidence>
<evidence type="ECO:0000313" key="4">
    <source>
        <dbReference type="Proteomes" id="UP000030012"/>
    </source>
</evidence>
<comment type="caution">
    <text evidence="3">The sequence shown here is derived from an EMBL/GenBank/DDBJ whole genome shotgun (WGS) entry which is preliminary data.</text>
</comment>
<dbReference type="PROSITE" id="PS50005">
    <property type="entry name" value="TPR"/>
    <property type="match status" value="2"/>
</dbReference>
<proteinExistence type="predicted"/>
<dbReference type="EMBL" id="JENJ01000072">
    <property type="protein sequence ID" value="KGM94460.1"/>
    <property type="molecule type" value="Genomic_DNA"/>
</dbReference>
<accession>A0A0A0I433</accession>
<protein>
    <submittedName>
        <fullName evidence="3">Uncharacterized protein</fullName>
    </submittedName>
</protein>
<dbReference type="GO" id="GO:0006493">
    <property type="term" value="P:protein O-linked glycosylation"/>
    <property type="evidence" value="ECO:0007669"/>
    <property type="project" value="InterPro"/>
</dbReference>
<dbReference type="PANTHER" id="PTHR44366">
    <property type="entry name" value="UDP-N-ACETYLGLUCOSAMINE--PEPTIDE N-ACETYLGLUCOSAMINYLTRANSFERASE 110 KDA SUBUNIT"/>
    <property type="match status" value="1"/>
</dbReference>
<dbReference type="SUPFAM" id="SSF48452">
    <property type="entry name" value="TPR-like"/>
    <property type="match status" value="1"/>
</dbReference>
<dbReference type="Gene3D" id="1.25.40.10">
    <property type="entry name" value="Tetratricopeptide repeat domain"/>
    <property type="match status" value="1"/>
</dbReference>
<reference evidence="3 4" key="1">
    <citation type="submission" date="2014-01" db="EMBL/GenBank/DDBJ databases">
        <title>Plasmidome dynamics in the species complex Clostridium novyi sensu lato converts strains of independent lineages into distinctly different pathogens.</title>
        <authorList>
            <person name="Skarin H."/>
            <person name="Segerman B."/>
        </authorList>
    </citation>
    <scope>NUCLEOTIDE SEQUENCE [LARGE SCALE GENOMIC DNA]</scope>
    <source>
        <strain evidence="3 4">4552</strain>
    </source>
</reference>
<dbReference type="InterPro" id="IPR011990">
    <property type="entry name" value="TPR-like_helical_dom_sf"/>
</dbReference>
<keyword evidence="2" id="KW-1133">Transmembrane helix</keyword>
<sequence length="232" mass="26992">MKNKKIIIIFVMLISFGVISIVIINNFEYKQTPKRPNLSKKAYYLQEYLKKNKNDTDTLLELGLTYSNNNELAKAEETYLKLININNNIPIAWQRLGNVYVSMSKFDKAAAAYEKTIKLEPNNPSAYFLLSQVLLLWDIDKAKDIGKKCIYLSKSTQDNWQYMQDYYNLINQLGTEGLPENTYKIYFNLINDDFISSDELKLALIDYSISLYPNDKSDYKNKLLAIKAQLQK</sequence>
<keyword evidence="2" id="KW-0812">Transmembrane</keyword>
<dbReference type="InterPro" id="IPR019734">
    <property type="entry name" value="TPR_rpt"/>
</dbReference>
<organism evidence="3 4">
    <name type="scientific">Clostridium novyi A str. 4552</name>
    <dbReference type="NCBI Taxonomy" id="1444289"/>
    <lineage>
        <taxon>Bacteria</taxon>
        <taxon>Bacillati</taxon>
        <taxon>Bacillota</taxon>
        <taxon>Clostridia</taxon>
        <taxon>Eubacteriales</taxon>
        <taxon>Clostridiaceae</taxon>
        <taxon>Clostridium</taxon>
    </lineage>
</organism>
<dbReference type="Proteomes" id="UP000030012">
    <property type="component" value="Unassembled WGS sequence"/>
</dbReference>
<evidence type="ECO:0000313" key="3">
    <source>
        <dbReference type="EMBL" id="KGM94460.1"/>
    </source>
</evidence>
<feature type="transmembrane region" description="Helical" evidence="2">
    <location>
        <begin position="6"/>
        <end position="27"/>
    </location>
</feature>
<feature type="repeat" description="TPR" evidence="1">
    <location>
        <begin position="90"/>
        <end position="123"/>
    </location>
</feature>
<dbReference type="AlphaFoldDB" id="A0A0A0I433"/>
<feature type="repeat" description="TPR" evidence="1">
    <location>
        <begin position="56"/>
        <end position="89"/>
    </location>
</feature>
<dbReference type="Pfam" id="PF00515">
    <property type="entry name" value="TPR_1"/>
    <property type="match status" value="1"/>
</dbReference>
<dbReference type="SMART" id="SM00028">
    <property type="entry name" value="TPR"/>
    <property type="match status" value="2"/>
</dbReference>